<feature type="domain" description="Glucose-methanol-choline oxidoreductase N-terminal" evidence="5">
    <location>
        <begin position="44"/>
        <end position="356"/>
    </location>
</feature>
<evidence type="ECO:0000256" key="3">
    <source>
        <dbReference type="ARBA" id="ARBA00022630"/>
    </source>
</evidence>
<dbReference type="InterPro" id="IPR036188">
    <property type="entry name" value="FAD/NAD-bd_sf"/>
</dbReference>
<evidence type="ECO:0000313" key="6">
    <source>
        <dbReference type="EMBL" id="MFC0476046.1"/>
    </source>
</evidence>
<dbReference type="EMBL" id="JBHLUU010000085">
    <property type="protein sequence ID" value="MFC0476046.1"/>
    <property type="molecule type" value="Genomic_DNA"/>
</dbReference>
<comment type="similarity">
    <text evidence="2">Belongs to the GMC oxidoreductase family.</text>
</comment>
<proteinExistence type="inferred from homology"/>
<dbReference type="PANTHER" id="PTHR11552">
    <property type="entry name" value="GLUCOSE-METHANOL-CHOLINE GMC OXIDOREDUCTASE"/>
    <property type="match status" value="1"/>
</dbReference>
<dbReference type="RefSeq" id="WP_377058287.1">
    <property type="nucleotide sequence ID" value="NZ_JBHLUU010000085.1"/>
</dbReference>
<keyword evidence="3" id="KW-0285">Flavoprotein</keyword>
<name>A0ABV6KRU5_9BACI</name>
<organism evidence="6 7">
    <name type="scientific">Robertmurraya beringensis</name>
    <dbReference type="NCBI Taxonomy" id="641660"/>
    <lineage>
        <taxon>Bacteria</taxon>
        <taxon>Bacillati</taxon>
        <taxon>Bacillota</taxon>
        <taxon>Bacilli</taxon>
        <taxon>Bacillales</taxon>
        <taxon>Bacillaceae</taxon>
        <taxon>Robertmurraya</taxon>
    </lineage>
</organism>
<dbReference type="InterPro" id="IPR012132">
    <property type="entry name" value="GMC_OxRdtase"/>
</dbReference>
<evidence type="ECO:0000259" key="5">
    <source>
        <dbReference type="Pfam" id="PF00732"/>
    </source>
</evidence>
<evidence type="ECO:0000256" key="2">
    <source>
        <dbReference type="ARBA" id="ARBA00010790"/>
    </source>
</evidence>
<protein>
    <submittedName>
        <fullName evidence="6">GMC family oxidoreductase</fullName>
    </submittedName>
</protein>
<comment type="caution">
    <text evidence="6">The sequence shown here is derived from an EMBL/GenBank/DDBJ whole genome shotgun (WGS) entry which is preliminary data.</text>
</comment>
<dbReference type="SUPFAM" id="SSF51905">
    <property type="entry name" value="FAD/NAD(P)-binding domain"/>
    <property type="match status" value="1"/>
</dbReference>
<dbReference type="Proteomes" id="UP001589738">
    <property type="component" value="Unassembled WGS sequence"/>
</dbReference>
<keyword evidence="4" id="KW-0274">FAD</keyword>
<evidence type="ECO:0000313" key="7">
    <source>
        <dbReference type="Proteomes" id="UP001589738"/>
    </source>
</evidence>
<comment type="cofactor">
    <cofactor evidence="1">
        <name>FAD</name>
        <dbReference type="ChEBI" id="CHEBI:57692"/>
    </cofactor>
</comment>
<reference evidence="6 7" key="1">
    <citation type="submission" date="2024-09" db="EMBL/GenBank/DDBJ databases">
        <authorList>
            <person name="Sun Q."/>
            <person name="Mori K."/>
        </authorList>
    </citation>
    <scope>NUCLEOTIDE SEQUENCE [LARGE SCALE GENOMIC DNA]</scope>
    <source>
        <strain evidence="6 7">CGMCC 1.9126</strain>
    </source>
</reference>
<accession>A0ABV6KRU5</accession>
<keyword evidence="7" id="KW-1185">Reference proteome</keyword>
<dbReference type="Gene3D" id="3.50.50.60">
    <property type="entry name" value="FAD/NAD(P)-binding domain"/>
    <property type="match status" value="2"/>
</dbReference>
<evidence type="ECO:0000256" key="4">
    <source>
        <dbReference type="ARBA" id="ARBA00022827"/>
    </source>
</evidence>
<sequence>MEKIGFLPNVHALTIIKQVSSNRIKGDDETLSKDKKKKRDNQVDYIVIGAGTAGGIIAKELTDDKRTSVLVLEAGTNMENSSPSIVTADLRANDNRLSFNMLTRTEEKIGRQLRLRNGRVIGGSSHHNFMAAVRGSSELYDEWARHVGDSWSYDHIRSLFIKNETYTGDTESPNERGTDGPIFVRQQNTANSRLIPTLVEATSEVLGIPIVKDYNTGIRDCTFLKGQTTQQEVNGMFVRSSTTTGYLNANIVTQGDEFHPDEFGMGKRKLIIFAKTTVNKILFNSKKGIHTAVGVEFVRDGVTERALARKGVIVCAGIFSSVILQRSGIGRATDLVHAGITSLIESPHVGHNFQTQYLVGMGI</sequence>
<gene>
    <name evidence="6" type="ORF">ACFFHF_12440</name>
</gene>
<evidence type="ECO:0000256" key="1">
    <source>
        <dbReference type="ARBA" id="ARBA00001974"/>
    </source>
</evidence>
<dbReference type="Pfam" id="PF00732">
    <property type="entry name" value="GMC_oxred_N"/>
    <property type="match status" value="1"/>
</dbReference>
<dbReference type="PANTHER" id="PTHR11552:SF147">
    <property type="entry name" value="CHOLINE DEHYDROGENASE, MITOCHONDRIAL"/>
    <property type="match status" value="1"/>
</dbReference>
<dbReference type="InterPro" id="IPR000172">
    <property type="entry name" value="GMC_OxRdtase_N"/>
</dbReference>